<dbReference type="GO" id="GO:0005886">
    <property type="term" value="C:plasma membrane"/>
    <property type="evidence" value="ECO:0007669"/>
    <property type="project" value="UniProtKB-ARBA"/>
</dbReference>
<feature type="domain" description="Fibronectin type-III" evidence="13">
    <location>
        <begin position="521"/>
        <end position="618"/>
    </location>
</feature>
<dbReference type="InterPro" id="IPR052672">
    <property type="entry name" value="Type1_Cytokine_Rcpt_Type2"/>
</dbReference>
<evidence type="ECO:0000256" key="4">
    <source>
        <dbReference type="ARBA" id="ARBA00022729"/>
    </source>
</evidence>
<keyword evidence="15" id="KW-1185">Reference proteome</keyword>
<dbReference type="CDD" id="cd00063">
    <property type="entry name" value="FN3"/>
    <property type="match status" value="2"/>
</dbReference>
<dbReference type="EMBL" id="JAFJMO010000012">
    <property type="protein sequence ID" value="KAJ8261166.1"/>
    <property type="molecule type" value="Genomic_DNA"/>
</dbReference>
<evidence type="ECO:0000313" key="14">
    <source>
        <dbReference type="EMBL" id="KAJ8261166.1"/>
    </source>
</evidence>
<feature type="region of interest" description="Disordered" evidence="10">
    <location>
        <begin position="690"/>
        <end position="721"/>
    </location>
</feature>
<evidence type="ECO:0000256" key="7">
    <source>
        <dbReference type="ARBA" id="ARBA00023136"/>
    </source>
</evidence>
<name>A0A9Q1D7H5_CONCO</name>
<dbReference type="InterPro" id="IPR013783">
    <property type="entry name" value="Ig-like_fold"/>
</dbReference>
<evidence type="ECO:0000256" key="12">
    <source>
        <dbReference type="SAM" id="SignalP"/>
    </source>
</evidence>
<gene>
    <name evidence="14" type="ORF">COCON_G00168890</name>
</gene>
<keyword evidence="7 11" id="KW-0472">Membrane</keyword>
<dbReference type="AlphaFoldDB" id="A0A9Q1D7H5"/>
<proteinExistence type="inferred from homology"/>
<keyword evidence="6 11" id="KW-1133">Transmembrane helix</keyword>
<dbReference type="PROSITE" id="PS50853">
    <property type="entry name" value="FN3"/>
    <property type="match status" value="2"/>
</dbReference>
<dbReference type="Proteomes" id="UP001152803">
    <property type="component" value="Unassembled WGS sequence"/>
</dbReference>
<comment type="similarity">
    <text evidence="2">Belongs to the type I cytokine receptor family. Type 2 subfamily.</text>
</comment>
<sequence length="815" mass="89800">MIFPPDLGISGATRGSTANCAKGRMFSSTFLLLFIAVVVCRDQNENEKCEVYPKDPVVSKGDNIRVMFRAPDNSLCGNFGSYSPEKVFWMLNDEKINETLYTMVNSTIPAVDVQNFTVRTGTVTCHIYVEGKNTILGGTNIKLHVPPEKPTNVSCVTVITEGFTCYWHSGEDTLSDTTYTVTRRVHWFNATENDSCTSRSSPCSFPDLLFSSEVWVTARSSQGEANSDVLDLKDIYSTVKLSPPQKVKAERPFNTVELTWEGPKIGFNRALVYEVQYSYQQGGPSHKRVTNSTRLRINLETPCTRYTISVRCAVQAEHIHVWSDWSPDTTVISPLDVHSMDLLLWRKIQSDESGNRTVQLMWKGVPTSCDAIDGYRVTLKAENNRTTVLFNTTRTKASITVDKEAYTVKIVTYRRENILSEDTTTIPALDGEGFLPVEAAHVSSHNGQINVSWRAPSQSHTSYMVDWSTDDDDDYSWQETKTTNIAFSGQPLKLYKITVTPLYSKSSGPETILKAYAKEGAPGAVPWVNVTDVGTEGALVRWAAVPPNACCGFTVNYTVFYRPGPGPGPEESVTVPGTQQRVRLGRLRSGTTYTVHVMASSIAGGTNSSDSVFTTPSYGSHFIIMLWIFGGLAVVLLPMIVLCCFIIQKKHILKSVPNPRDSDAVSWPSSYSPMPLLLPCEESYSEKPRVSMRDGCASPSPTSTETALPVSPDQQPDPASDLGPCAMKCPQEPIRSPPYLWECPAPGEWDGGKKEPVSPYLENCIPSVKQSVYPCGEKACRSTPNPQGFSATMPAYVSVEGLQEGLLNPVPYAHL</sequence>
<keyword evidence="4 12" id="KW-0732">Signal</keyword>
<dbReference type="SMART" id="SM00060">
    <property type="entry name" value="FN3"/>
    <property type="match status" value="4"/>
</dbReference>
<feature type="signal peptide" evidence="12">
    <location>
        <begin position="1"/>
        <end position="40"/>
    </location>
</feature>
<evidence type="ECO:0000259" key="13">
    <source>
        <dbReference type="PROSITE" id="PS50853"/>
    </source>
</evidence>
<comment type="subcellular location">
    <subcellularLocation>
        <location evidence="1">Membrane</location>
        <topology evidence="1">Single-pass type I membrane protein</topology>
    </subcellularLocation>
</comment>
<evidence type="ECO:0000256" key="8">
    <source>
        <dbReference type="ARBA" id="ARBA00023170"/>
    </source>
</evidence>
<protein>
    <recommendedName>
        <fullName evidence="13">Fibronectin type-III domain-containing protein</fullName>
    </recommendedName>
</protein>
<dbReference type="InterPro" id="IPR036116">
    <property type="entry name" value="FN3_sf"/>
</dbReference>
<evidence type="ECO:0000256" key="3">
    <source>
        <dbReference type="ARBA" id="ARBA00022692"/>
    </source>
</evidence>
<dbReference type="Pfam" id="PF00041">
    <property type="entry name" value="fn3"/>
    <property type="match status" value="1"/>
</dbReference>
<organism evidence="14 15">
    <name type="scientific">Conger conger</name>
    <name type="common">Conger eel</name>
    <name type="synonym">Muraena conger</name>
    <dbReference type="NCBI Taxonomy" id="82655"/>
    <lineage>
        <taxon>Eukaryota</taxon>
        <taxon>Metazoa</taxon>
        <taxon>Chordata</taxon>
        <taxon>Craniata</taxon>
        <taxon>Vertebrata</taxon>
        <taxon>Euteleostomi</taxon>
        <taxon>Actinopterygii</taxon>
        <taxon>Neopterygii</taxon>
        <taxon>Teleostei</taxon>
        <taxon>Anguilliformes</taxon>
        <taxon>Congridae</taxon>
        <taxon>Conger</taxon>
    </lineage>
</organism>
<keyword evidence="3 11" id="KW-0812">Transmembrane</keyword>
<evidence type="ECO:0000256" key="1">
    <source>
        <dbReference type="ARBA" id="ARBA00004479"/>
    </source>
</evidence>
<dbReference type="OrthoDB" id="9828391at2759"/>
<evidence type="ECO:0000256" key="11">
    <source>
        <dbReference type="SAM" id="Phobius"/>
    </source>
</evidence>
<dbReference type="Gene3D" id="2.60.40.10">
    <property type="entry name" value="Immunoglobulins"/>
    <property type="match status" value="6"/>
</dbReference>
<comment type="caution">
    <text evidence="14">The sequence shown here is derived from an EMBL/GenBank/DDBJ whole genome shotgun (WGS) entry which is preliminary data.</text>
</comment>
<keyword evidence="5" id="KW-0677">Repeat</keyword>
<evidence type="ECO:0000256" key="2">
    <source>
        <dbReference type="ARBA" id="ARBA00008921"/>
    </source>
</evidence>
<feature type="chain" id="PRO_5040250474" description="Fibronectin type-III domain-containing protein" evidence="12">
    <location>
        <begin position="41"/>
        <end position="815"/>
    </location>
</feature>
<feature type="domain" description="Fibronectin type-III" evidence="13">
    <location>
        <begin position="243"/>
        <end position="336"/>
    </location>
</feature>
<keyword evidence="9" id="KW-0325">Glycoprotein</keyword>
<dbReference type="PANTHER" id="PTHR48423:SF1">
    <property type="entry name" value="INTERLEUKIN-27 RECEPTOR SUBUNIT ALPHA"/>
    <property type="match status" value="1"/>
</dbReference>
<feature type="transmembrane region" description="Helical" evidence="11">
    <location>
        <begin position="622"/>
        <end position="647"/>
    </location>
</feature>
<keyword evidence="8" id="KW-0675">Receptor</keyword>
<reference evidence="14" key="1">
    <citation type="journal article" date="2023" name="Science">
        <title>Genome structures resolve the early diversification of teleost fishes.</title>
        <authorList>
            <person name="Parey E."/>
            <person name="Louis A."/>
            <person name="Montfort J."/>
            <person name="Bouchez O."/>
            <person name="Roques C."/>
            <person name="Iampietro C."/>
            <person name="Lluch J."/>
            <person name="Castinel A."/>
            <person name="Donnadieu C."/>
            <person name="Desvignes T."/>
            <person name="Floi Bucao C."/>
            <person name="Jouanno E."/>
            <person name="Wen M."/>
            <person name="Mejri S."/>
            <person name="Dirks R."/>
            <person name="Jansen H."/>
            <person name="Henkel C."/>
            <person name="Chen W.J."/>
            <person name="Zahm M."/>
            <person name="Cabau C."/>
            <person name="Klopp C."/>
            <person name="Thompson A.W."/>
            <person name="Robinson-Rechavi M."/>
            <person name="Braasch I."/>
            <person name="Lecointre G."/>
            <person name="Bobe J."/>
            <person name="Postlethwait J.H."/>
            <person name="Berthelot C."/>
            <person name="Roest Crollius H."/>
            <person name="Guiguen Y."/>
        </authorList>
    </citation>
    <scope>NUCLEOTIDE SEQUENCE</scope>
    <source>
        <strain evidence="14">Concon-B</strain>
    </source>
</reference>
<dbReference type="PANTHER" id="PTHR48423">
    <property type="entry name" value="INTERLEUKIN-27 RECEPTOR SUBUNIT ALPHA"/>
    <property type="match status" value="1"/>
</dbReference>
<evidence type="ECO:0000256" key="9">
    <source>
        <dbReference type="ARBA" id="ARBA00023180"/>
    </source>
</evidence>
<dbReference type="InterPro" id="IPR003961">
    <property type="entry name" value="FN3_dom"/>
</dbReference>
<accession>A0A9Q1D7H5</accession>
<evidence type="ECO:0000256" key="10">
    <source>
        <dbReference type="SAM" id="MobiDB-lite"/>
    </source>
</evidence>
<dbReference type="SUPFAM" id="SSF49265">
    <property type="entry name" value="Fibronectin type III"/>
    <property type="match status" value="3"/>
</dbReference>
<evidence type="ECO:0000313" key="15">
    <source>
        <dbReference type="Proteomes" id="UP001152803"/>
    </source>
</evidence>
<evidence type="ECO:0000256" key="6">
    <source>
        <dbReference type="ARBA" id="ARBA00022989"/>
    </source>
</evidence>
<evidence type="ECO:0000256" key="5">
    <source>
        <dbReference type="ARBA" id="ARBA00022737"/>
    </source>
</evidence>